<evidence type="ECO:0000259" key="1">
    <source>
        <dbReference type="Pfam" id="PF13173"/>
    </source>
</evidence>
<dbReference type="Pfam" id="PF13635">
    <property type="entry name" value="DUF4143"/>
    <property type="match status" value="1"/>
</dbReference>
<evidence type="ECO:0000313" key="3">
    <source>
        <dbReference type="EMBL" id="HIZ86027.1"/>
    </source>
</evidence>
<dbReference type="Pfam" id="PF13173">
    <property type="entry name" value="AAA_14"/>
    <property type="match status" value="1"/>
</dbReference>
<protein>
    <submittedName>
        <fullName evidence="3">AAA family ATPase</fullName>
    </submittedName>
</protein>
<dbReference type="Gene3D" id="3.40.50.300">
    <property type="entry name" value="P-loop containing nucleotide triphosphate hydrolases"/>
    <property type="match status" value="1"/>
</dbReference>
<dbReference type="EMBL" id="DXAW01000104">
    <property type="protein sequence ID" value="HIZ86027.1"/>
    <property type="molecule type" value="Genomic_DNA"/>
</dbReference>
<accession>A0A9D2GPR1</accession>
<dbReference type="InterPro" id="IPR041682">
    <property type="entry name" value="AAA_14"/>
</dbReference>
<reference evidence="3" key="1">
    <citation type="journal article" date="2021" name="PeerJ">
        <title>Extensive microbial diversity within the chicken gut microbiome revealed by metagenomics and culture.</title>
        <authorList>
            <person name="Gilroy R."/>
            <person name="Ravi A."/>
            <person name="Getino M."/>
            <person name="Pursley I."/>
            <person name="Horton D.L."/>
            <person name="Alikhan N.F."/>
            <person name="Baker D."/>
            <person name="Gharbi K."/>
            <person name="Hall N."/>
            <person name="Watson M."/>
            <person name="Adriaenssens E.M."/>
            <person name="Foster-Nyarko E."/>
            <person name="Jarju S."/>
            <person name="Secka A."/>
            <person name="Antonio M."/>
            <person name="Oren A."/>
            <person name="Chaudhuri R.R."/>
            <person name="La Ragione R."/>
            <person name="Hildebrand F."/>
            <person name="Pallen M.J."/>
        </authorList>
    </citation>
    <scope>NUCLEOTIDE SEQUENCE</scope>
    <source>
        <strain evidence="3">Gambia16-554</strain>
    </source>
</reference>
<organism evidence="3 4">
    <name type="scientific">Candidatus Coprenecus stercoravium</name>
    <dbReference type="NCBI Taxonomy" id="2840735"/>
    <lineage>
        <taxon>Bacteria</taxon>
        <taxon>Pseudomonadati</taxon>
        <taxon>Bacteroidota</taxon>
        <taxon>Bacteroidia</taxon>
        <taxon>Bacteroidales</taxon>
        <taxon>Rikenellaceae</taxon>
        <taxon>Rikenellaceae incertae sedis</taxon>
        <taxon>Candidatus Coprenecus</taxon>
    </lineage>
</organism>
<dbReference type="InterPro" id="IPR025420">
    <property type="entry name" value="DUF4143"/>
</dbReference>
<sequence length="445" mass="51574">MAEFIFKRKIYDRLLRWKQESDGKSALMVQGARRIGKSTVVEEFAKNEYSSYLIIDFNKASAAVRDLFDDLMNLDFIFLQLQTIYNVVLEKRKSVIIFDEVQKCPNARQAVKYLVQDGRYDYIETGSLISIRQNTKGITIPSEEERIDMYPMDFEEFRWALGDTASVPLIRTFYEKRMPLGAAHRAKERDLRLYMLVGGMPQAVDEYIRTNNLAKVDEVKRRIIKLYSDDFLKIDATGRLSRLFMAIPSQLSKKATRYYTNAVVGELEDGTEAEMIASLEDSKAVLVSYHSDDPNVGMSLTQDMSRYKLFVSDTGLFVTMVFWDRDFAENVIYQKLLADKLEANMGYVYENLVAQMLVAAGNKLFYYTFEKDEKHSYEVDFLLSRGNKICPIEVKSSGYRTHASLDAFRAKYRSRIKNSYLVYTKDFQLGDNELICLPFYMVSMI</sequence>
<evidence type="ECO:0000259" key="2">
    <source>
        <dbReference type="Pfam" id="PF13635"/>
    </source>
</evidence>
<dbReference type="AlphaFoldDB" id="A0A9D2GPR1"/>
<feature type="domain" description="AAA" evidence="1">
    <location>
        <begin position="25"/>
        <end position="157"/>
    </location>
</feature>
<gene>
    <name evidence="3" type="ORF">IAC04_06015</name>
</gene>
<reference evidence="3" key="2">
    <citation type="submission" date="2021-04" db="EMBL/GenBank/DDBJ databases">
        <authorList>
            <person name="Gilroy R."/>
        </authorList>
    </citation>
    <scope>NUCLEOTIDE SEQUENCE</scope>
    <source>
        <strain evidence="3">Gambia16-554</strain>
    </source>
</reference>
<dbReference type="PANTHER" id="PTHR33295">
    <property type="entry name" value="ATPASE"/>
    <property type="match status" value="1"/>
</dbReference>
<dbReference type="PANTHER" id="PTHR33295:SF7">
    <property type="entry name" value="ATPASE"/>
    <property type="match status" value="1"/>
</dbReference>
<name>A0A9D2GPR1_9BACT</name>
<proteinExistence type="predicted"/>
<comment type="caution">
    <text evidence="3">The sequence shown here is derived from an EMBL/GenBank/DDBJ whole genome shotgun (WGS) entry which is preliminary data.</text>
</comment>
<evidence type="ECO:0000313" key="4">
    <source>
        <dbReference type="Proteomes" id="UP000824115"/>
    </source>
</evidence>
<dbReference type="SUPFAM" id="SSF52540">
    <property type="entry name" value="P-loop containing nucleoside triphosphate hydrolases"/>
    <property type="match status" value="1"/>
</dbReference>
<feature type="domain" description="DUF4143" evidence="2">
    <location>
        <begin position="233"/>
        <end position="397"/>
    </location>
</feature>
<dbReference type="Proteomes" id="UP000824115">
    <property type="component" value="Unassembled WGS sequence"/>
</dbReference>
<dbReference type="InterPro" id="IPR027417">
    <property type="entry name" value="P-loop_NTPase"/>
</dbReference>